<sequence>MTGSKKEQAMSSSKTNTLEPSLDRPYTTKTKFIQVGEVNNTQFTSIGSWILYDKENRRLRSTAVSWNKAFHYKCRSHVAFEQLTSPFISDIQIVGNLPLHYSSYTPEGCGEIRNNYVLFSEAIVFAVDSVNNLTDILPSVKLGYDIIDTCSVPSRFHQMDVLYSLGLRDASVKRKNYIGLDFHLVQELKV</sequence>
<name>A0A8W8MGZ9_MAGGI</name>
<dbReference type="PANTHER" id="PTHR24060">
    <property type="entry name" value="METABOTROPIC GLUTAMATE RECEPTOR"/>
    <property type="match status" value="1"/>
</dbReference>
<comment type="subcellular location">
    <subcellularLocation>
        <location evidence="1">Membrane</location>
        <topology evidence="1">Multi-pass membrane protein</topology>
    </subcellularLocation>
</comment>
<evidence type="ECO:0000256" key="1">
    <source>
        <dbReference type="ARBA" id="ARBA00004141"/>
    </source>
</evidence>
<dbReference type="Gene3D" id="3.40.50.2300">
    <property type="match status" value="1"/>
</dbReference>
<keyword evidence="3" id="KW-1133">Transmembrane helix</keyword>
<evidence type="ECO:0000256" key="3">
    <source>
        <dbReference type="ARBA" id="ARBA00022989"/>
    </source>
</evidence>
<reference evidence="8" key="1">
    <citation type="submission" date="2022-08" db="UniProtKB">
        <authorList>
            <consortium name="EnsemblMetazoa"/>
        </authorList>
    </citation>
    <scope>IDENTIFICATION</scope>
    <source>
        <strain evidence="8">05x7-T-G4-1.051#20</strain>
    </source>
</reference>
<dbReference type="AlphaFoldDB" id="A0A8W8MGZ9"/>
<dbReference type="InterPro" id="IPR000337">
    <property type="entry name" value="GPCR_3"/>
</dbReference>
<dbReference type="Proteomes" id="UP000005408">
    <property type="component" value="Unassembled WGS sequence"/>
</dbReference>
<keyword evidence="9" id="KW-1185">Reference proteome</keyword>
<organism evidence="8 9">
    <name type="scientific">Magallana gigas</name>
    <name type="common">Pacific oyster</name>
    <name type="synonym">Crassostrea gigas</name>
    <dbReference type="NCBI Taxonomy" id="29159"/>
    <lineage>
        <taxon>Eukaryota</taxon>
        <taxon>Metazoa</taxon>
        <taxon>Spiralia</taxon>
        <taxon>Lophotrochozoa</taxon>
        <taxon>Mollusca</taxon>
        <taxon>Bivalvia</taxon>
        <taxon>Autobranchia</taxon>
        <taxon>Pteriomorphia</taxon>
        <taxon>Ostreida</taxon>
        <taxon>Ostreoidea</taxon>
        <taxon>Ostreidae</taxon>
        <taxon>Magallana</taxon>
    </lineage>
</organism>
<keyword evidence="4" id="KW-0472">Membrane</keyword>
<evidence type="ECO:0000256" key="7">
    <source>
        <dbReference type="SAM" id="MobiDB-lite"/>
    </source>
</evidence>
<evidence type="ECO:0000313" key="9">
    <source>
        <dbReference type="Proteomes" id="UP000005408"/>
    </source>
</evidence>
<evidence type="ECO:0008006" key="10">
    <source>
        <dbReference type="Google" id="ProtNLM"/>
    </source>
</evidence>
<evidence type="ECO:0000256" key="4">
    <source>
        <dbReference type="ARBA" id="ARBA00023136"/>
    </source>
</evidence>
<evidence type="ECO:0000256" key="5">
    <source>
        <dbReference type="ARBA" id="ARBA00023170"/>
    </source>
</evidence>
<feature type="compositionally biased region" description="Polar residues" evidence="7">
    <location>
        <begin position="9"/>
        <end position="19"/>
    </location>
</feature>
<evidence type="ECO:0000256" key="6">
    <source>
        <dbReference type="ARBA" id="ARBA00023180"/>
    </source>
</evidence>
<feature type="region of interest" description="Disordered" evidence="7">
    <location>
        <begin position="1"/>
        <end position="23"/>
    </location>
</feature>
<keyword evidence="2" id="KW-0812">Transmembrane</keyword>
<dbReference type="PRINTS" id="PR00248">
    <property type="entry name" value="GPCRMGR"/>
</dbReference>
<accession>A0A8W8MGZ9</accession>
<dbReference type="GO" id="GO:0016020">
    <property type="term" value="C:membrane"/>
    <property type="evidence" value="ECO:0007669"/>
    <property type="project" value="UniProtKB-SubCell"/>
</dbReference>
<evidence type="ECO:0000313" key="8">
    <source>
        <dbReference type="EnsemblMetazoa" id="G32949.1:cds"/>
    </source>
</evidence>
<evidence type="ECO:0000256" key="2">
    <source>
        <dbReference type="ARBA" id="ARBA00022692"/>
    </source>
</evidence>
<keyword evidence="6" id="KW-0325">Glycoprotein</keyword>
<dbReference type="InterPro" id="IPR028082">
    <property type="entry name" value="Peripla_BP_I"/>
</dbReference>
<dbReference type="GO" id="GO:0004930">
    <property type="term" value="F:G protein-coupled receptor activity"/>
    <property type="evidence" value="ECO:0007669"/>
    <property type="project" value="InterPro"/>
</dbReference>
<dbReference type="InterPro" id="IPR050726">
    <property type="entry name" value="mGluR"/>
</dbReference>
<keyword evidence="5" id="KW-0675">Receptor</keyword>
<proteinExistence type="predicted"/>
<dbReference type="EnsemblMetazoa" id="G32949.1">
    <property type="protein sequence ID" value="G32949.1:cds"/>
    <property type="gene ID" value="G32949"/>
</dbReference>
<dbReference type="SUPFAM" id="SSF53822">
    <property type="entry name" value="Periplasmic binding protein-like I"/>
    <property type="match status" value="1"/>
</dbReference>
<protein>
    <recommendedName>
        <fullName evidence="10">Receptor ligand binding region domain-containing protein</fullName>
    </recommendedName>
</protein>